<dbReference type="AlphaFoldDB" id="A0A9P1P1A7"/>
<reference evidence="1 2" key="1">
    <citation type="submission" date="2014-02" db="EMBL/GenBank/DDBJ databases">
        <authorList>
            <person name="Genoscope - CEA"/>
        </authorList>
    </citation>
    <scope>NUCLEOTIDE SEQUENCE [LARGE SCALE GENOMIC DNA]</scope>
    <source>
        <strain evidence="1 2">PCC 8005</strain>
    </source>
</reference>
<evidence type="ECO:0000313" key="2">
    <source>
        <dbReference type="Proteomes" id="UP000032946"/>
    </source>
</evidence>
<proteinExistence type="predicted"/>
<evidence type="ECO:0000313" key="1">
    <source>
        <dbReference type="EMBL" id="CDM97793.1"/>
    </source>
</evidence>
<gene>
    <name evidence="1" type="ORF">ARTHRO_60394</name>
</gene>
<protein>
    <submittedName>
        <fullName evidence="1">Uncharacterized protein</fullName>
    </submittedName>
</protein>
<keyword evidence="2" id="KW-1185">Reference proteome</keyword>
<dbReference type="Proteomes" id="UP000032946">
    <property type="component" value="Chromosome"/>
</dbReference>
<dbReference type="EMBL" id="FO818640">
    <property type="protein sequence ID" value="CDM97793.1"/>
    <property type="molecule type" value="Genomic_DNA"/>
</dbReference>
<organism evidence="1 2">
    <name type="scientific">Limnospira indica PCC 8005</name>
    <dbReference type="NCBI Taxonomy" id="376219"/>
    <lineage>
        <taxon>Bacteria</taxon>
        <taxon>Bacillati</taxon>
        <taxon>Cyanobacteriota</taxon>
        <taxon>Cyanophyceae</taxon>
        <taxon>Oscillatoriophycideae</taxon>
        <taxon>Oscillatoriales</taxon>
        <taxon>Sirenicapillariaceae</taxon>
        <taxon>Limnospira</taxon>
    </lineage>
</organism>
<accession>A0A9P1P1A7</accession>
<sequence>MRTDRIVNGKARDAIALCGQSPNATPQVYTFLVRSARSN</sequence>
<name>A0A9P1P1A7_9CYAN</name>